<protein>
    <recommendedName>
        <fullName evidence="2">Nephrocystin 3-like N-terminal domain-containing protein</fullName>
    </recommendedName>
</protein>
<dbReference type="InterPro" id="IPR056884">
    <property type="entry name" value="NPHP3-like_N"/>
</dbReference>
<reference evidence="3 4" key="1">
    <citation type="submission" date="2014-02" db="EMBL/GenBank/DDBJ databases">
        <title>The genome sequence of Colletotrichum salicis CBS 607.94.</title>
        <authorList>
            <person name="Baroncelli R."/>
            <person name="Thon M.R."/>
        </authorList>
    </citation>
    <scope>NUCLEOTIDE SEQUENCE [LARGE SCALE GENOMIC DNA]</scope>
    <source>
        <strain evidence="3 4">CBS 607.94</strain>
    </source>
</reference>
<evidence type="ECO:0000313" key="4">
    <source>
        <dbReference type="Proteomes" id="UP000070121"/>
    </source>
</evidence>
<dbReference type="PANTHER" id="PTHR10039">
    <property type="entry name" value="AMELOGENIN"/>
    <property type="match status" value="1"/>
</dbReference>
<dbReference type="EMBL" id="JFFI01000292">
    <property type="protein sequence ID" value="KXH68512.1"/>
    <property type="molecule type" value="Genomic_DNA"/>
</dbReference>
<evidence type="ECO:0000256" key="1">
    <source>
        <dbReference type="ARBA" id="ARBA00022737"/>
    </source>
</evidence>
<accession>A0A135V7E6</accession>
<dbReference type="STRING" id="1209931.A0A135V7E6"/>
<evidence type="ECO:0000313" key="3">
    <source>
        <dbReference type="EMBL" id="KXH68512.1"/>
    </source>
</evidence>
<comment type="caution">
    <text evidence="3">The sequence shown here is derived from an EMBL/GenBank/DDBJ whole genome shotgun (WGS) entry which is preliminary data.</text>
</comment>
<dbReference type="OrthoDB" id="443402at2759"/>
<evidence type="ECO:0000259" key="2">
    <source>
        <dbReference type="Pfam" id="PF24883"/>
    </source>
</evidence>
<proteinExistence type="predicted"/>
<sequence length="239" mass="27328">RDLRELVSSHQASLQRLRISKRDHAEILQEYPDVTRALDACSKKFSDITESLDRIGIDDAQNKRGVFVNSLKVTWNQKKIDDPRRESAEFVQILVIPVLSSVKFLASFFYEVMDARHSRIIHAHQETFRWIFQRPAEGPERWSNFQDWLKSDQKLYWVTGKAGSGKSTLMKFICGSTSQDRPTDSMEGPASSGPQFERCRGGLLEWAESGPLIIASFYFWATGDSLESSPKGLYQSLIF</sequence>
<dbReference type="Proteomes" id="UP000070121">
    <property type="component" value="Unassembled WGS sequence"/>
</dbReference>
<feature type="non-terminal residue" evidence="3">
    <location>
        <position position="1"/>
    </location>
</feature>
<gene>
    <name evidence="3" type="ORF">CSAL01_13605</name>
</gene>
<dbReference type="Pfam" id="PF24883">
    <property type="entry name" value="NPHP3_N"/>
    <property type="match status" value="1"/>
</dbReference>
<feature type="domain" description="Nephrocystin 3-like N-terminal" evidence="2">
    <location>
        <begin position="143"/>
        <end position="180"/>
    </location>
</feature>
<dbReference type="AlphaFoldDB" id="A0A135V7E6"/>
<keyword evidence="4" id="KW-1185">Reference proteome</keyword>
<keyword evidence="1" id="KW-0677">Repeat</keyword>
<organism evidence="3 4">
    <name type="scientific">Colletotrichum salicis</name>
    <dbReference type="NCBI Taxonomy" id="1209931"/>
    <lineage>
        <taxon>Eukaryota</taxon>
        <taxon>Fungi</taxon>
        <taxon>Dikarya</taxon>
        <taxon>Ascomycota</taxon>
        <taxon>Pezizomycotina</taxon>
        <taxon>Sordariomycetes</taxon>
        <taxon>Hypocreomycetidae</taxon>
        <taxon>Glomerellales</taxon>
        <taxon>Glomerellaceae</taxon>
        <taxon>Colletotrichum</taxon>
        <taxon>Colletotrichum acutatum species complex</taxon>
    </lineage>
</organism>
<dbReference type="PANTHER" id="PTHR10039:SF5">
    <property type="entry name" value="NACHT DOMAIN-CONTAINING PROTEIN"/>
    <property type="match status" value="1"/>
</dbReference>
<name>A0A135V7E6_9PEZI</name>